<keyword evidence="2" id="KW-1133">Transmembrane helix</keyword>
<evidence type="ECO:0008006" key="5">
    <source>
        <dbReference type="Google" id="ProtNLM"/>
    </source>
</evidence>
<dbReference type="Proteomes" id="UP000031202">
    <property type="component" value="Unassembled WGS sequence"/>
</dbReference>
<sequence length="273" mass="27889">MAVLLAAEPCDFKGAFQLFVELLKSLFCNGDLSSSRIHFSGRAIHLLLQQVEGHGPGVVRLQQGRLLVLQCGVPSPSLVPIPKDGTTNITAGIKIASGEAVYGGDRDYTLPAACAVNPTPSPTPTQTNTPTPSPSATLTLPNTGPSTPTASLSTRTVSPDGRVTVTASGLAANEPVEIWLHSTPVKLWSGVVNADGTLTQTVTIPTGIEIGKHQIEVRGTTSGSLLLDLAVTATLAATGFDPVAAGVGGGAGLLLLAGGIAALLLARRRGLLR</sequence>
<dbReference type="EMBL" id="JWSZ01000001">
    <property type="protein sequence ID" value="KIC59971.1"/>
    <property type="molecule type" value="Genomic_DNA"/>
</dbReference>
<dbReference type="AlphaFoldDB" id="A0A0B4CZZ2"/>
<keyword evidence="2" id="KW-0812">Transmembrane</keyword>
<evidence type="ECO:0000256" key="1">
    <source>
        <dbReference type="SAM" id="MobiDB-lite"/>
    </source>
</evidence>
<feature type="region of interest" description="Disordered" evidence="1">
    <location>
        <begin position="117"/>
        <end position="157"/>
    </location>
</feature>
<comment type="caution">
    <text evidence="3">The sequence shown here is derived from an EMBL/GenBank/DDBJ whole genome shotgun (WGS) entry which is preliminary data.</text>
</comment>
<evidence type="ECO:0000313" key="4">
    <source>
        <dbReference type="Proteomes" id="UP000031202"/>
    </source>
</evidence>
<keyword evidence="2" id="KW-0472">Membrane</keyword>
<evidence type="ECO:0000313" key="3">
    <source>
        <dbReference type="EMBL" id="KIC59971.1"/>
    </source>
</evidence>
<name>A0A0B4CZZ2_9MICO</name>
<gene>
    <name evidence="3" type="ORF">RM52_00710</name>
</gene>
<reference evidence="3 4" key="1">
    <citation type="submission" date="2014-12" db="EMBL/GenBank/DDBJ databases">
        <title>Genome sequencing of Microbacterium hominis TPW29.</title>
        <authorList>
            <person name="Tan P.W."/>
            <person name="Chan K.-G."/>
        </authorList>
    </citation>
    <scope>NUCLEOTIDE SEQUENCE [LARGE SCALE GENOMIC DNA]</scope>
    <source>
        <strain evidence="3 4">TPW29</strain>
    </source>
</reference>
<dbReference type="RefSeq" id="WP_039411622.1">
    <property type="nucleotide sequence ID" value="NZ_JWSZ01000001.1"/>
</dbReference>
<feature type="compositionally biased region" description="Low complexity" evidence="1">
    <location>
        <begin position="124"/>
        <end position="143"/>
    </location>
</feature>
<feature type="compositionally biased region" description="Polar residues" evidence="1">
    <location>
        <begin position="144"/>
        <end position="157"/>
    </location>
</feature>
<organism evidence="3 4">
    <name type="scientific">Microbacterium hominis</name>
    <dbReference type="NCBI Taxonomy" id="162426"/>
    <lineage>
        <taxon>Bacteria</taxon>
        <taxon>Bacillati</taxon>
        <taxon>Actinomycetota</taxon>
        <taxon>Actinomycetes</taxon>
        <taxon>Micrococcales</taxon>
        <taxon>Microbacteriaceae</taxon>
        <taxon>Microbacterium</taxon>
    </lineage>
</organism>
<proteinExistence type="predicted"/>
<feature type="transmembrane region" description="Helical" evidence="2">
    <location>
        <begin position="243"/>
        <end position="266"/>
    </location>
</feature>
<accession>A0A0B4CZZ2</accession>
<protein>
    <recommendedName>
        <fullName evidence="5">LPXTG cell wall anchor domain-containing protein</fullName>
    </recommendedName>
</protein>
<evidence type="ECO:0000256" key="2">
    <source>
        <dbReference type="SAM" id="Phobius"/>
    </source>
</evidence>